<evidence type="ECO:0000313" key="3">
    <source>
        <dbReference type="Proteomes" id="UP001596958"/>
    </source>
</evidence>
<protein>
    <submittedName>
        <fullName evidence="2">YncE family protein</fullName>
    </submittedName>
</protein>
<sequence>MKQFKLNYLLITLAFVSLLASCKKDKDPEFRLPTQGVYVLSQGNFNQNNSTLSYYDYRDKTTNPDIYQSSNGVKLGDTGNDVGIYGSKMYIVVNNSNRVTIADAKTAKLNKQITIAQPRFVVFYDKNAFVTSYNGTVSVIDTASLTITKTITVGRNPEQMAISNGKLYVANSGGLDFSYNFDKTVSVIDLTTLAETKKITVTDNPVSLAADSYNNIYVLSMGNYGGDATHPPIDPGMTVINAQTDVVRSKPAVSLGYSVPILAQGDFVYFPTADNKIAMFNAKTQTMERANFITDATTVTTPFALAFDKLTNQIFIADAKDYSSNGSLYVYDVTGKMAYSVTTGIIPGKIAFINK</sequence>
<organism evidence="2 3">
    <name type="scientific">Mucilaginibacter calamicampi</name>
    <dbReference type="NCBI Taxonomy" id="1302352"/>
    <lineage>
        <taxon>Bacteria</taxon>
        <taxon>Pseudomonadati</taxon>
        <taxon>Bacteroidota</taxon>
        <taxon>Sphingobacteriia</taxon>
        <taxon>Sphingobacteriales</taxon>
        <taxon>Sphingobacteriaceae</taxon>
        <taxon>Mucilaginibacter</taxon>
    </lineage>
</organism>
<reference evidence="3" key="1">
    <citation type="journal article" date="2019" name="Int. J. Syst. Evol. Microbiol.">
        <title>The Global Catalogue of Microorganisms (GCM) 10K type strain sequencing project: providing services to taxonomists for standard genome sequencing and annotation.</title>
        <authorList>
            <consortium name="The Broad Institute Genomics Platform"/>
            <consortium name="The Broad Institute Genome Sequencing Center for Infectious Disease"/>
            <person name="Wu L."/>
            <person name="Ma J."/>
        </authorList>
    </citation>
    <scope>NUCLEOTIDE SEQUENCE [LARGE SCALE GENOMIC DNA]</scope>
    <source>
        <strain evidence="3">CCUG 63418</strain>
    </source>
</reference>
<dbReference type="Pfam" id="PF16819">
    <property type="entry name" value="DUF5074"/>
    <property type="match status" value="1"/>
</dbReference>
<accession>A0ABW2YY61</accession>
<keyword evidence="1" id="KW-0732">Signal</keyword>
<evidence type="ECO:0000256" key="1">
    <source>
        <dbReference type="SAM" id="SignalP"/>
    </source>
</evidence>
<dbReference type="EMBL" id="JBHTHU010000002">
    <property type="protein sequence ID" value="MFD0749480.1"/>
    <property type="molecule type" value="Genomic_DNA"/>
</dbReference>
<dbReference type="InterPro" id="IPR051200">
    <property type="entry name" value="Host-pathogen_enzymatic-act"/>
</dbReference>
<dbReference type="InterPro" id="IPR011047">
    <property type="entry name" value="Quinoprotein_ADH-like_sf"/>
</dbReference>
<dbReference type="RefSeq" id="WP_377097879.1">
    <property type="nucleotide sequence ID" value="NZ_JBHTHU010000002.1"/>
</dbReference>
<dbReference type="PROSITE" id="PS51257">
    <property type="entry name" value="PROKAR_LIPOPROTEIN"/>
    <property type="match status" value="1"/>
</dbReference>
<dbReference type="PANTHER" id="PTHR47197">
    <property type="entry name" value="PROTEIN NIRF"/>
    <property type="match status" value="1"/>
</dbReference>
<dbReference type="PANTHER" id="PTHR47197:SF3">
    <property type="entry name" value="DIHYDRO-HEME D1 DEHYDROGENASE"/>
    <property type="match status" value="1"/>
</dbReference>
<feature type="chain" id="PRO_5047462134" evidence="1">
    <location>
        <begin position="21"/>
        <end position="355"/>
    </location>
</feature>
<name>A0ABW2YY61_9SPHI</name>
<gene>
    <name evidence="2" type="ORF">ACFQZS_04955</name>
</gene>
<dbReference type="InterPro" id="IPR015943">
    <property type="entry name" value="WD40/YVTN_repeat-like_dom_sf"/>
</dbReference>
<dbReference type="InterPro" id="IPR031815">
    <property type="entry name" value="DUF5074"/>
</dbReference>
<comment type="caution">
    <text evidence="2">The sequence shown here is derived from an EMBL/GenBank/DDBJ whole genome shotgun (WGS) entry which is preliminary data.</text>
</comment>
<keyword evidence="3" id="KW-1185">Reference proteome</keyword>
<dbReference type="Gene3D" id="2.130.10.10">
    <property type="entry name" value="YVTN repeat-like/Quinoprotein amine dehydrogenase"/>
    <property type="match status" value="1"/>
</dbReference>
<dbReference type="Proteomes" id="UP001596958">
    <property type="component" value="Unassembled WGS sequence"/>
</dbReference>
<dbReference type="SUPFAM" id="SSF50998">
    <property type="entry name" value="Quinoprotein alcohol dehydrogenase-like"/>
    <property type="match status" value="1"/>
</dbReference>
<evidence type="ECO:0000313" key="2">
    <source>
        <dbReference type="EMBL" id="MFD0749480.1"/>
    </source>
</evidence>
<proteinExistence type="predicted"/>
<feature type="signal peptide" evidence="1">
    <location>
        <begin position="1"/>
        <end position="20"/>
    </location>
</feature>
<dbReference type="NCBIfam" id="TIGR02276">
    <property type="entry name" value="beta_rpt_yvtn"/>
    <property type="match status" value="1"/>
</dbReference>
<dbReference type="InterPro" id="IPR011964">
    <property type="entry name" value="YVTN_b-propeller_repeat"/>
</dbReference>